<protein>
    <recommendedName>
        <fullName evidence="1">N-acetyltransferase domain-containing protein</fullName>
    </recommendedName>
</protein>
<accession>A0A6A6EDT7</accession>
<dbReference type="OrthoDB" id="2019666at2759"/>
<organism evidence="2 3">
    <name type="scientific">Zopfia rhizophila CBS 207.26</name>
    <dbReference type="NCBI Taxonomy" id="1314779"/>
    <lineage>
        <taxon>Eukaryota</taxon>
        <taxon>Fungi</taxon>
        <taxon>Dikarya</taxon>
        <taxon>Ascomycota</taxon>
        <taxon>Pezizomycotina</taxon>
        <taxon>Dothideomycetes</taxon>
        <taxon>Dothideomycetes incertae sedis</taxon>
        <taxon>Zopfiaceae</taxon>
        <taxon>Zopfia</taxon>
    </lineage>
</organism>
<dbReference type="GO" id="GO:0016747">
    <property type="term" value="F:acyltransferase activity, transferring groups other than amino-acyl groups"/>
    <property type="evidence" value="ECO:0007669"/>
    <property type="project" value="InterPro"/>
</dbReference>
<dbReference type="Gene3D" id="3.40.630.30">
    <property type="match status" value="1"/>
</dbReference>
<reference evidence="2" key="1">
    <citation type="journal article" date="2020" name="Stud. Mycol.">
        <title>101 Dothideomycetes genomes: a test case for predicting lifestyles and emergence of pathogens.</title>
        <authorList>
            <person name="Haridas S."/>
            <person name="Albert R."/>
            <person name="Binder M."/>
            <person name="Bloem J."/>
            <person name="Labutti K."/>
            <person name="Salamov A."/>
            <person name="Andreopoulos B."/>
            <person name="Baker S."/>
            <person name="Barry K."/>
            <person name="Bills G."/>
            <person name="Bluhm B."/>
            <person name="Cannon C."/>
            <person name="Castanera R."/>
            <person name="Culley D."/>
            <person name="Daum C."/>
            <person name="Ezra D."/>
            <person name="Gonzalez J."/>
            <person name="Henrissat B."/>
            <person name="Kuo A."/>
            <person name="Liang C."/>
            <person name="Lipzen A."/>
            <person name="Lutzoni F."/>
            <person name="Magnuson J."/>
            <person name="Mondo S."/>
            <person name="Nolan M."/>
            <person name="Ohm R."/>
            <person name="Pangilinan J."/>
            <person name="Park H.-J."/>
            <person name="Ramirez L."/>
            <person name="Alfaro M."/>
            <person name="Sun H."/>
            <person name="Tritt A."/>
            <person name="Yoshinaga Y."/>
            <person name="Zwiers L.-H."/>
            <person name="Turgeon B."/>
            <person name="Goodwin S."/>
            <person name="Spatafora J."/>
            <person name="Crous P."/>
            <person name="Grigoriev I."/>
        </authorList>
    </citation>
    <scope>NUCLEOTIDE SEQUENCE</scope>
    <source>
        <strain evidence="2">CBS 207.26</strain>
    </source>
</reference>
<name>A0A6A6EDT7_9PEZI</name>
<dbReference type="Pfam" id="PF00583">
    <property type="entry name" value="Acetyltransf_1"/>
    <property type="match status" value="1"/>
</dbReference>
<keyword evidence="3" id="KW-1185">Reference proteome</keyword>
<sequence>MEKKLFEKFDGAHVTGDMLQEASKLFSENYGVWSEHAAKLTGKFAKAGSNVRLSKERLRSEYIIEGISCSYVRVSVNGYLAGNAFACRWNLNGKTVCWITQLVVHRDYRERGLAVGLLNELKQDGDDVYGVMSSHPAACLAAAKAFGSSITTISLDFIKENAESIMKASPVRYVRDAKLRGKLFNPEDDSGLVSSVDTGFYVDHEEPLEALTWVRESMDWPLGELLDGHEFILILEARHRPRSRSRSLPRSGSV</sequence>
<dbReference type="InterPro" id="IPR016181">
    <property type="entry name" value="Acyl_CoA_acyltransferase"/>
</dbReference>
<feature type="domain" description="N-acetyltransferase" evidence="1">
    <location>
        <begin position="66"/>
        <end position="128"/>
    </location>
</feature>
<evidence type="ECO:0000313" key="2">
    <source>
        <dbReference type="EMBL" id="KAF2189904.1"/>
    </source>
</evidence>
<dbReference type="InterPro" id="IPR000182">
    <property type="entry name" value="GNAT_dom"/>
</dbReference>
<dbReference type="Proteomes" id="UP000800200">
    <property type="component" value="Unassembled WGS sequence"/>
</dbReference>
<dbReference type="SUPFAM" id="SSF55729">
    <property type="entry name" value="Acyl-CoA N-acyltransferases (Nat)"/>
    <property type="match status" value="1"/>
</dbReference>
<dbReference type="AlphaFoldDB" id="A0A6A6EDT7"/>
<gene>
    <name evidence="2" type="ORF">K469DRAFT_701185</name>
</gene>
<evidence type="ECO:0000259" key="1">
    <source>
        <dbReference type="Pfam" id="PF00583"/>
    </source>
</evidence>
<evidence type="ECO:0000313" key="3">
    <source>
        <dbReference type="Proteomes" id="UP000800200"/>
    </source>
</evidence>
<dbReference type="EMBL" id="ML994620">
    <property type="protein sequence ID" value="KAF2189904.1"/>
    <property type="molecule type" value="Genomic_DNA"/>
</dbReference>
<proteinExistence type="predicted"/>